<dbReference type="EMBL" id="MWDQ01000121">
    <property type="protein sequence ID" value="OQB72585.1"/>
    <property type="molecule type" value="Genomic_DNA"/>
</dbReference>
<sequence length="78" mass="8308">MIPKQFGPIILQPYFFEMLTRSFSLFSPSGPLSLNPALITTAAFVCFFPHSSITEPTSFAGTTTTARSGTSGILDTSG</sequence>
<dbReference type="AlphaFoldDB" id="A0A1V6C6X1"/>
<evidence type="ECO:0000256" key="1">
    <source>
        <dbReference type="SAM" id="MobiDB-lite"/>
    </source>
</evidence>
<name>A0A1V6C6X1_UNCT6</name>
<dbReference type="Proteomes" id="UP000485562">
    <property type="component" value="Unassembled WGS sequence"/>
</dbReference>
<proteinExistence type="predicted"/>
<feature type="region of interest" description="Disordered" evidence="1">
    <location>
        <begin position="59"/>
        <end position="78"/>
    </location>
</feature>
<accession>A0A1V6C6X1</accession>
<gene>
    <name evidence="2" type="ORF">BWX89_01269</name>
</gene>
<organism evidence="2">
    <name type="scientific">candidate division TA06 bacterium ADurb.Bin131</name>
    <dbReference type="NCBI Taxonomy" id="1852827"/>
    <lineage>
        <taxon>Bacteria</taxon>
        <taxon>Bacteria division TA06</taxon>
    </lineage>
</organism>
<reference evidence="2" key="1">
    <citation type="submission" date="2017-02" db="EMBL/GenBank/DDBJ databases">
        <title>Delving into the versatile metabolic prowess of the omnipresent phylum Bacteroidetes.</title>
        <authorList>
            <person name="Nobu M.K."/>
            <person name="Mei R."/>
            <person name="Narihiro T."/>
            <person name="Kuroda K."/>
            <person name="Liu W.-T."/>
        </authorList>
    </citation>
    <scope>NUCLEOTIDE SEQUENCE</scope>
    <source>
        <strain evidence="2">ADurb.Bin131</strain>
    </source>
</reference>
<evidence type="ECO:0000313" key="2">
    <source>
        <dbReference type="EMBL" id="OQB72585.1"/>
    </source>
</evidence>
<protein>
    <submittedName>
        <fullName evidence="2">Uncharacterized protein</fullName>
    </submittedName>
</protein>
<feature type="compositionally biased region" description="Low complexity" evidence="1">
    <location>
        <begin position="59"/>
        <end position="72"/>
    </location>
</feature>
<comment type="caution">
    <text evidence="2">The sequence shown here is derived from an EMBL/GenBank/DDBJ whole genome shotgun (WGS) entry which is preliminary data.</text>
</comment>